<keyword evidence="1" id="KW-0732">Signal</keyword>
<accession>A0A917T3L9</accession>
<dbReference type="AlphaFoldDB" id="A0A917T3L9"/>
<sequence>MLLNIRRLVGIYWRMTRFLLPLLAAAVITALPAIAEAACYADYKARRDNPLKLHYGVMQVSSCDRGAAQGEVADRLARNGWTLLNVLGTFDESGLEKRKANAGEYYLRF</sequence>
<reference evidence="2" key="2">
    <citation type="submission" date="2020-09" db="EMBL/GenBank/DDBJ databases">
        <authorList>
            <person name="Sun Q."/>
            <person name="Zhou Y."/>
        </authorList>
    </citation>
    <scope>NUCLEOTIDE SEQUENCE</scope>
    <source>
        <strain evidence="2">CGMCC 1.6293</strain>
    </source>
</reference>
<evidence type="ECO:0008006" key="4">
    <source>
        <dbReference type="Google" id="ProtNLM"/>
    </source>
</evidence>
<reference evidence="2" key="1">
    <citation type="journal article" date="2014" name="Int. J. Syst. Evol. Microbiol.">
        <title>Complete genome sequence of Corynebacterium casei LMG S-19264T (=DSM 44701T), isolated from a smear-ripened cheese.</title>
        <authorList>
            <consortium name="US DOE Joint Genome Institute (JGI-PGF)"/>
            <person name="Walter F."/>
            <person name="Albersmeier A."/>
            <person name="Kalinowski J."/>
            <person name="Ruckert C."/>
        </authorList>
    </citation>
    <scope>NUCLEOTIDE SEQUENCE</scope>
    <source>
        <strain evidence="2">CGMCC 1.6293</strain>
    </source>
</reference>
<evidence type="ECO:0000313" key="3">
    <source>
        <dbReference type="Proteomes" id="UP000649829"/>
    </source>
</evidence>
<comment type="caution">
    <text evidence="2">The sequence shown here is derived from an EMBL/GenBank/DDBJ whole genome shotgun (WGS) entry which is preliminary data.</text>
</comment>
<evidence type="ECO:0000256" key="1">
    <source>
        <dbReference type="SAM" id="SignalP"/>
    </source>
</evidence>
<protein>
    <recommendedName>
        <fullName evidence="4">DUF4177 domain-containing protein</fullName>
    </recommendedName>
</protein>
<proteinExistence type="predicted"/>
<gene>
    <name evidence="2" type="ORF">GCM10011534_33800</name>
</gene>
<dbReference type="EMBL" id="BMLF01000002">
    <property type="protein sequence ID" value="GGM09052.1"/>
    <property type="molecule type" value="Genomic_DNA"/>
</dbReference>
<dbReference type="Proteomes" id="UP000649829">
    <property type="component" value="Unassembled WGS sequence"/>
</dbReference>
<feature type="signal peptide" evidence="1">
    <location>
        <begin position="1"/>
        <end position="37"/>
    </location>
</feature>
<evidence type="ECO:0000313" key="2">
    <source>
        <dbReference type="EMBL" id="GGM09052.1"/>
    </source>
</evidence>
<feature type="chain" id="PRO_5037870798" description="DUF4177 domain-containing protein" evidence="1">
    <location>
        <begin position="38"/>
        <end position="109"/>
    </location>
</feature>
<organism evidence="2 3">
    <name type="scientific">Pseudooceanicola nanhaiensis</name>
    <dbReference type="NCBI Taxonomy" id="375761"/>
    <lineage>
        <taxon>Bacteria</taxon>
        <taxon>Pseudomonadati</taxon>
        <taxon>Pseudomonadota</taxon>
        <taxon>Alphaproteobacteria</taxon>
        <taxon>Rhodobacterales</taxon>
        <taxon>Paracoccaceae</taxon>
        <taxon>Pseudooceanicola</taxon>
    </lineage>
</organism>
<name>A0A917T3L9_9RHOB</name>
<keyword evidence="3" id="KW-1185">Reference proteome</keyword>